<comment type="similarity">
    <text evidence="2 12">Belongs to the CorA metal ion transporter (MIT) (TC 1.A.35) family.</text>
</comment>
<comment type="function">
    <text evidence="11">Mediates influx of magnesium ions. Alternates between open and closed states. Activated by low cytoplasmic Mg(2+) levels. Inactive when cytoplasmic Mg(2+) levels are high.</text>
</comment>
<sequence>MISICAIAGGQVKADVPLEEVNLLQETTWYWVDLQEATTEEWQRVLQEKFRFDETAVQACLVEGERPQLRIFDSYYLIVANAISEEDLAPKEVNIFINKNYLVTFHQTKNPAVERVMRSLRQNPNEDMAKGPLYTLYYIFDQIVDQYFPPLYRIEDRLNEMDDDISVEGAKNSLTELFQIRSDLARIRRFLVPMRDLLYRIIHSHRFERFEDEELHREKRFTEIYEHLVKLVEEVESSRNLVSDIRDSYMSISSDFANDIMKKLTIVSTIFMPLTFIVGVYGMNFRYMPEIGWRFGYFIIMGIMAGISFFMYRWFRKKGWFDKK</sequence>
<evidence type="ECO:0000256" key="11">
    <source>
        <dbReference type="ARBA" id="ARBA00045497"/>
    </source>
</evidence>
<dbReference type="AlphaFoldDB" id="A0AA41XCE9"/>
<dbReference type="GO" id="GO:0015095">
    <property type="term" value="F:magnesium ion transmembrane transporter activity"/>
    <property type="evidence" value="ECO:0007669"/>
    <property type="project" value="UniProtKB-UniRule"/>
</dbReference>
<protein>
    <recommendedName>
        <fullName evidence="12">Magnesium transport protein CorA</fullName>
    </recommendedName>
</protein>
<feature type="transmembrane region" description="Helical" evidence="12">
    <location>
        <begin position="295"/>
        <end position="315"/>
    </location>
</feature>
<evidence type="ECO:0000313" key="13">
    <source>
        <dbReference type="EMBL" id="MCP8970865.1"/>
    </source>
</evidence>
<dbReference type="GO" id="GO:0050897">
    <property type="term" value="F:cobalt ion binding"/>
    <property type="evidence" value="ECO:0007669"/>
    <property type="project" value="TreeGrafter"/>
</dbReference>
<dbReference type="InterPro" id="IPR002523">
    <property type="entry name" value="MgTranspt_CorA/ZnTranspt_ZntB"/>
</dbReference>
<accession>A0AA41XCE9</accession>
<dbReference type="SUPFAM" id="SSF144083">
    <property type="entry name" value="Magnesium transport protein CorA, transmembrane region"/>
    <property type="match status" value="1"/>
</dbReference>
<evidence type="ECO:0000256" key="3">
    <source>
        <dbReference type="ARBA" id="ARBA00022448"/>
    </source>
</evidence>
<dbReference type="Proteomes" id="UP001156102">
    <property type="component" value="Unassembled WGS sequence"/>
</dbReference>
<reference evidence="13" key="1">
    <citation type="submission" date="2022-07" db="EMBL/GenBank/DDBJ databases">
        <authorList>
            <person name="Li W.-J."/>
            <person name="Deng Q.-Q."/>
        </authorList>
    </citation>
    <scope>NUCLEOTIDE SEQUENCE</scope>
    <source>
        <strain evidence="13">SYSU M60031</strain>
    </source>
</reference>
<keyword evidence="4 12" id="KW-1003">Cell membrane</keyword>
<proteinExistence type="inferred from homology"/>
<evidence type="ECO:0000256" key="7">
    <source>
        <dbReference type="ARBA" id="ARBA00022989"/>
    </source>
</evidence>
<dbReference type="FunFam" id="1.20.58.340:FF:000004">
    <property type="entry name" value="Magnesium transport protein CorA"/>
    <property type="match status" value="1"/>
</dbReference>
<comment type="subcellular location">
    <subcellularLocation>
        <location evidence="1">Cell membrane</location>
        <topology evidence="1">Multi-pass membrane protein</topology>
    </subcellularLocation>
    <subcellularLocation>
        <location evidence="12">Membrane</location>
        <topology evidence="12">Multi-pass membrane protein</topology>
    </subcellularLocation>
</comment>
<dbReference type="NCBIfam" id="TIGR00383">
    <property type="entry name" value="corA"/>
    <property type="match status" value="1"/>
</dbReference>
<evidence type="ECO:0000256" key="4">
    <source>
        <dbReference type="ARBA" id="ARBA00022475"/>
    </source>
</evidence>
<keyword evidence="14" id="KW-1185">Reference proteome</keyword>
<keyword evidence="9 12" id="KW-0472">Membrane</keyword>
<keyword evidence="3 12" id="KW-0813">Transport</keyword>
<dbReference type="GO" id="GO:0015087">
    <property type="term" value="F:cobalt ion transmembrane transporter activity"/>
    <property type="evidence" value="ECO:0007669"/>
    <property type="project" value="UniProtKB-UniRule"/>
</dbReference>
<dbReference type="InterPro" id="IPR004488">
    <property type="entry name" value="Mg/Co-transport_prot_CorA"/>
</dbReference>
<keyword evidence="5 12" id="KW-0812">Transmembrane</keyword>
<dbReference type="Gene3D" id="1.20.58.340">
    <property type="entry name" value="Magnesium transport protein CorA, transmembrane region"/>
    <property type="match status" value="2"/>
</dbReference>
<dbReference type="PANTHER" id="PTHR46494">
    <property type="entry name" value="CORA FAMILY METAL ION TRANSPORTER (EUROFUNG)"/>
    <property type="match status" value="1"/>
</dbReference>
<comment type="catalytic activity">
    <reaction evidence="10">
        <text>Mg(2+)(in) = Mg(2+)(out)</text>
        <dbReference type="Rhea" id="RHEA:29827"/>
        <dbReference type="ChEBI" id="CHEBI:18420"/>
    </reaction>
</comment>
<dbReference type="Gene3D" id="3.30.460.20">
    <property type="entry name" value="CorA soluble domain-like"/>
    <property type="match status" value="1"/>
</dbReference>
<name>A0AA41XCE9_9BACI</name>
<evidence type="ECO:0000313" key="14">
    <source>
        <dbReference type="Proteomes" id="UP001156102"/>
    </source>
</evidence>
<dbReference type="InterPro" id="IPR045863">
    <property type="entry name" value="CorA_TM1_TM2"/>
</dbReference>
<keyword evidence="6 12" id="KW-0460">Magnesium</keyword>
<keyword evidence="7 12" id="KW-1133">Transmembrane helix</keyword>
<dbReference type="InterPro" id="IPR045861">
    <property type="entry name" value="CorA_cytoplasmic_dom"/>
</dbReference>
<evidence type="ECO:0000256" key="12">
    <source>
        <dbReference type="RuleBase" id="RU362010"/>
    </source>
</evidence>
<evidence type="ECO:0000256" key="8">
    <source>
        <dbReference type="ARBA" id="ARBA00023065"/>
    </source>
</evidence>
<feature type="transmembrane region" description="Helical" evidence="12">
    <location>
        <begin position="264"/>
        <end position="283"/>
    </location>
</feature>
<dbReference type="SUPFAM" id="SSF143865">
    <property type="entry name" value="CorA soluble domain-like"/>
    <property type="match status" value="1"/>
</dbReference>
<dbReference type="GO" id="GO:0005886">
    <property type="term" value="C:plasma membrane"/>
    <property type="evidence" value="ECO:0007669"/>
    <property type="project" value="UniProtKB-SubCell"/>
</dbReference>
<dbReference type="EMBL" id="JANCLT010000015">
    <property type="protein sequence ID" value="MCP8970865.1"/>
    <property type="molecule type" value="Genomic_DNA"/>
</dbReference>
<gene>
    <name evidence="12 13" type="primary">corA</name>
    <name evidence="13" type="ORF">NK662_20305</name>
</gene>
<evidence type="ECO:0000256" key="5">
    <source>
        <dbReference type="ARBA" id="ARBA00022692"/>
    </source>
</evidence>
<evidence type="ECO:0000256" key="10">
    <source>
        <dbReference type="ARBA" id="ARBA00034269"/>
    </source>
</evidence>
<keyword evidence="8 12" id="KW-0406">Ion transport</keyword>
<dbReference type="PANTHER" id="PTHR46494:SF1">
    <property type="entry name" value="CORA FAMILY METAL ION TRANSPORTER (EUROFUNG)"/>
    <property type="match status" value="1"/>
</dbReference>
<organism evidence="13 14">
    <name type="scientific">Ectobacillus ponti</name>
    <dbReference type="NCBI Taxonomy" id="2961894"/>
    <lineage>
        <taxon>Bacteria</taxon>
        <taxon>Bacillati</taxon>
        <taxon>Bacillota</taxon>
        <taxon>Bacilli</taxon>
        <taxon>Bacillales</taxon>
        <taxon>Bacillaceae</taxon>
        <taxon>Ectobacillus</taxon>
    </lineage>
</organism>
<evidence type="ECO:0000256" key="1">
    <source>
        <dbReference type="ARBA" id="ARBA00004651"/>
    </source>
</evidence>
<dbReference type="Pfam" id="PF01544">
    <property type="entry name" value="CorA"/>
    <property type="match status" value="1"/>
</dbReference>
<evidence type="ECO:0000256" key="6">
    <source>
        <dbReference type="ARBA" id="ARBA00022842"/>
    </source>
</evidence>
<dbReference type="RefSeq" id="WP_254760792.1">
    <property type="nucleotide sequence ID" value="NZ_JANCLT010000015.1"/>
</dbReference>
<dbReference type="GO" id="GO:0000287">
    <property type="term" value="F:magnesium ion binding"/>
    <property type="evidence" value="ECO:0007669"/>
    <property type="project" value="TreeGrafter"/>
</dbReference>
<comment type="caution">
    <text evidence="13">The sequence shown here is derived from an EMBL/GenBank/DDBJ whole genome shotgun (WGS) entry which is preliminary data.</text>
</comment>
<evidence type="ECO:0000256" key="2">
    <source>
        <dbReference type="ARBA" id="ARBA00009765"/>
    </source>
</evidence>
<evidence type="ECO:0000256" key="9">
    <source>
        <dbReference type="ARBA" id="ARBA00023136"/>
    </source>
</evidence>